<evidence type="ECO:0000313" key="2">
    <source>
        <dbReference type="Proteomes" id="UP000789759"/>
    </source>
</evidence>
<dbReference type="OrthoDB" id="2336845at2759"/>
<comment type="caution">
    <text evidence="1">The sequence shown here is derived from an EMBL/GenBank/DDBJ whole genome shotgun (WGS) entry which is preliminary data.</text>
</comment>
<name>A0A9N9GF68_9GLOM</name>
<gene>
    <name evidence="1" type="ORF">CPELLU_LOCUS7221</name>
</gene>
<dbReference type="AlphaFoldDB" id="A0A9N9GF68"/>
<proteinExistence type="predicted"/>
<accession>A0A9N9GF68</accession>
<sequence>MPELLADCLYEIFKYLRNDDKDDRKSLNTCIFVSRLWCKNAIPLFWACPWYDGENFVYKPAIIKTILSCLSDESRQILIYNDIATSYFSSYRQPLFNYVSYCQNLSPWIIDGMIHVILSDDQSQLNDLTLGYKATILEHELYKLYMSKVSSITQLVFPDFPILYMPGARLCLSHLSDLDCSTDDSPRYFFCLAEFCRKIQRLRVYPCEEDNQGLATLITLQHRLIHLELKTDIGEMVEKLSHIGDALTTQAHSLIYINVYNNLFFSTEHLSSFVFLKVLKIYVTSEIPRKFWFCNMVLPHLEILDIFRDEFTPFRIYKCFIDHSSSNFRRIYWNRLIAAPPDDKEIQEFIRIISRSAHSLNFATIWYSDDFIDDFTQLLSLCTNLVGIKICAKDLIEDGTNSIMINAENILKVIIDKAPKNFSILNFDGNWSFSFYDIESFFYNWKYRNLSISGRPLSLFISDDCEFTWGSSVDDLINKYVNENENTPVKFVQEHMSLIISLVDFRPCLQAQQQFHNQMENNGSI</sequence>
<keyword evidence="2" id="KW-1185">Reference proteome</keyword>
<dbReference type="EMBL" id="CAJVQA010004767">
    <property type="protein sequence ID" value="CAG8605986.1"/>
    <property type="molecule type" value="Genomic_DNA"/>
</dbReference>
<dbReference type="Proteomes" id="UP000789759">
    <property type="component" value="Unassembled WGS sequence"/>
</dbReference>
<organism evidence="1 2">
    <name type="scientific">Cetraspora pellucida</name>
    <dbReference type="NCBI Taxonomy" id="1433469"/>
    <lineage>
        <taxon>Eukaryota</taxon>
        <taxon>Fungi</taxon>
        <taxon>Fungi incertae sedis</taxon>
        <taxon>Mucoromycota</taxon>
        <taxon>Glomeromycotina</taxon>
        <taxon>Glomeromycetes</taxon>
        <taxon>Diversisporales</taxon>
        <taxon>Gigasporaceae</taxon>
        <taxon>Cetraspora</taxon>
    </lineage>
</organism>
<reference evidence="1" key="1">
    <citation type="submission" date="2021-06" db="EMBL/GenBank/DDBJ databases">
        <authorList>
            <person name="Kallberg Y."/>
            <person name="Tangrot J."/>
            <person name="Rosling A."/>
        </authorList>
    </citation>
    <scope>NUCLEOTIDE SEQUENCE</scope>
    <source>
        <strain evidence="1">FL966</strain>
    </source>
</reference>
<evidence type="ECO:0000313" key="1">
    <source>
        <dbReference type="EMBL" id="CAG8605986.1"/>
    </source>
</evidence>
<protein>
    <submittedName>
        <fullName evidence="1">21196_t:CDS:1</fullName>
    </submittedName>
</protein>